<keyword evidence="2" id="KW-1185">Reference proteome</keyword>
<dbReference type="EMBL" id="KZ824940">
    <property type="protein sequence ID" value="RAH73149.1"/>
    <property type="molecule type" value="Genomic_DNA"/>
</dbReference>
<accession>A0ACD1HH24</accession>
<dbReference type="Proteomes" id="UP000249661">
    <property type="component" value="Unassembled WGS sequence"/>
</dbReference>
<evidence type="ECO:0000313" key="2">
    <source>
        <dbReference type="Proteomes" id="UP000249661"/>
    </source>
</evidence>
<sequence length="873" mass="97991">MPMMQISNWTTQSASALFQVAAPEAKGHSHGDNPIPPLLRPSRDLSGIRKMAIPRLAEGKEAVHSARSHRRHVSRACESCRQRKTKCTGDRSGCRNCRDAGMICCYTDGKREKSKRQMAGLETKINAYKDILQRLSIRYRMTEDQLIGLALAVVRSMTSSEDPSDCASSHDDSATPNTEARRQSSVSEAITPLFSGFENNLDRIEEDLNRDEASQATGFVGQSSEISWLQTLARELELGYDHGYFSAKEPSPAIAAAHHNRFISFPNYHLDAMEIPIYDNVDPYSCPAKDVATKLYKTYLDWVHPSFPIIGTAPFGAQFQAFFTNSSLRPGSLRPGNRWLAILNLIFALATKYAYLSEAEWQMDKDAHLVYFLKAKALGLDHQLLTFPDLQQLQVEGLTALYMLTLGHVNRAWAFCGSAIRGALGLGLHLRHLGDSTSNTSREIRCRVWWALYTLDLRLSVMTGRPSFIPDSLCTTPLPLPFDEQDFGREDVMRQLRRSIDGSPCPTEMLSTDQSDLNAMSTVAEKLDSEEDRFSPCGSLYFVHLVQLTMIAKESLTKIYTPSTVRSPWQSIEFAIHSLTHKLDTWLNNLPNEYDFTRTQSSHVSLETSNQRLSLALLFYSTRMGITRPCLRRVESFSEGDKMQEFSQEIAAECVESACHMLRLFPEELKAATLYTASPWWCLLHYLMQATAVLALELAFQAQHVPDKAPMVSKALNKAYEWLSLMSRTQKTPERARRLCDRLLRQLKQREDIKVSESPSVQLTSLESPADTPPISHPIRTTTGSSADSDSPPLGTKLDYQQSPALLAGDIHYPSPHLLGAADDLPIQSESTLEIPSNYDEFFPYDTSTGQLTGSFFPTEYGMDVEPSNLYHF</sequence>
<evidence type="ECO:0000313" key="1">
    <source>
        <dbReference type="EMBL" id="RAH73149.1"/>
    </source>
</evidence>
<protein>
    <submittedName>
        <fullName evidence="1">Uncharacterized protein</fullName>
    </submittedName>
</protein>
<name>A0ACD1HH24_9EURO</name>
<gene>
    <name evidence="1" type="ORF">BO66DRAFT_367725</name>
</gene>
<reference evidence="1" key="1">
    <citation type="submission" date="2018-02" db="EMBL/GenBank/DDBJ databases">
        <title>The genomes of Aspergillus section Nigri reveals drivers in fungal speciation.</title>
        <authorList>
            <consortium name="DOE Joint Genome Institute"/>
            <person name="Vesth T.C."/>
            <person name="Nybo J."/>
            <person name="Theobald S."/>
            <person name="Brandl J."/>
            <person name="Frisvad J.C."/>
            <person name="Nielsen K.F."/>
            <person name="Lyhne E.K."/>
            <person name="Kogle M.E."/>
            <person name="Kuo A."/>
            <person name="Riley R."/>
            <person name="Clum A."/>
            <person name="Nolan M."/>
            <person name="Lipzen A."/>
            <person name="Salamov A."/>
            <person name="Henrissat B."/>
            <person name="Wiebenga A."/>
            <person name="De vries R.P."/>
            <person name="Grigoriev I.V."/>
            <person name="Mortensen U.H."/>
            <person name="Andersen M.R."/>
            <person name="Baker S.E."/>
        </authorList>
    </citation>
    <scope>NUCLEOTIDE SEQUENCE</scope>
    <source>
        <strain evidence="1">CBS 121060</strain>
    </source>
</reference>
<organism evidence="1 2">
    <name type="scientific">Aspergillus aculeatinus CBS 121060</name>
    <dbReference type="NCBI Taxonomy" id="1448322"/>
    <lineage>
        <taxon>Eukaryota</taxon>
        <taxon>Fungi</taxon>
        <taxon>Dikarya</taxon>
        <taxon>Ascomycota</taxon>
        <taxon>Pezizomycotina</taxon>
        <taxon>Eurotiomycetes</taxon>
        <taxon>Eurotiomycetidae</taxon>
        <taxon>Eurotiales</taxon>
        <taxon>Aspergillaceae</taxon>
        <taxon>Aspergillus</taxon>
        <taxon>Aspergillus subgen. Circumdati</taxon>
    </lineage>
</organism>
<proteinExistence type="predicted"/>